<dbReference type="SUPFAM" id="SSF54928">
    <property type="entry name" value="RNA-binding domain, RBD"/>
    <property type="match status" value="2"/>
</dbReference>
<gene>
    <name evidence="6" type="primary">LOC111316430</name>
</gene>
<dbReference type="Gene3D" id="3.30.70.330">
    <property type="match status" value="2"/>
</dbReference>
<dbReference type="GO" id="GO:0006417">
    <property type="term" value="P:regulation of translation"/>
    <property type="evidence" value="ECO:0007669"/>
    <property type="project" value="TreeGrafter"/>
</dbReference>
<keyword evidence="2 3" id="KW-0694">RNA-binding</keyword>
<dbReference type="GeneID" id="111316430"/>
<dbReference type="AlphaFoldDB" id="A0A6P6BAJ2"/>
<dbReference type="KEGG" id="dzi:111316430"/>
<reference evidence="6" key="1">
    <citation type="submission" date="2025-08" db="UniProtKB">
        <authorList>
            <consortium name="RefSeq"/>
        </authorList>
    </citation>
    <scope>IDENTIFICATION</scope>
    <source>
        <tissue evidence="6">Fruit stalk</tissue>
    </source>
</reference>
<evidence type="ECO:0000259" key="4">
    <source>
        <dbReference type="PROSITE" id="PS50102"/>
    </source>
</evidence>
<dbReference type="SMART" id="SM00360">
    <property type="entry name" value="RRM"/>
    <property type="match status" value="2"/>
</dbReference>
<accession>A0A6P6BAJ2</accession>
<evidence type="ECO:0000313" key="5">
    <source>
        <dbReference type="Proteomes" id="UP000515121"/>
    </source>
</evidence>
<protein>
    <submittedName>
        <fullName evidence="6">Heterogeneous nuclear ribonucleoprotein 1-like</fullName>
    </submittedName>
</protein>
<dbReference type="InterPro" id="IPR012677">
    <property type="entry name" value="Nucleotide-bd_a/b_plait_sf"/>
</dbReference>
<proteinExistence type="predicted"/>
<dbReference type="Proteomes" id="UP000515121">
    <property type="component" value="Unplaced"/>
</dbReference>
<feature type="domain" description="RRM" evidence="4">
    <location>
        <begin position="83"/>
        <end position="160"/>
    </location>
</feature>
<dbReference type="Pfam" id="PF00076">
    <property type="entry name" value="RRM_1"/>
    <property type="match status" value="2"/>
</dbReference>
<organism evidence="5 6">
    <name type="scientific">Durio zibethinus</name>
    <name type="common">Durian</name>
    <dbReference type="NCBI Taxonomy" id="66656"/>
    <lineage>
        <taxon>Eukaryota</taxon>
        <taxon>Viridiplantae</taxon>
        <taxon>Streptophyta</taxon>
        <taxon>Embryophyta</taxon>
        <taxon>Tracheophyta</taxon>
        <taxon>Spermatophyta</taxon>
        <taxon>Magnoliopsida</taxon>
        <taxon>eudicotyledons</taxon>
        <taxon>Gunneridae</taxon>
        <taxon>Pentapetalae</taxon>
        <taxon>rosids</taxon>
        <taxon>malvids</taxon>
        <taxon>Malvales</taxon>
        <taxon>Malvaceae</taxon>
        <taxon>Helicteroideae</taxon>
        <taxon>Durio</taxon>
    </lineage>
</organism>
<dbReference type="GO" id="GO:0003729">
    <property type="term" value="F:mRNA binding"/>
    <property type="evidence" value="ECO:0007669"/>
    <property type="project" value="TreeGrafter"/>
</dbReference>
<evidence type="ECO:0000256" key="3">
    <source>
        <dbReference type="PROSITE-ProRule" id="PRU00176"/>
    </source>
</evidence>
<dbReference type="InterPro" id="IPR035979">
    <property type="entry name" value="RBD_domain_sf"/>
</dbReference>
<dbReference type="PANTHER" id="PTHR48032:SF8">
    <property type="entry name" value="RNA-BINDING PROTEIN 1-LIKE"/>
    <property type="match status" value="1"/>
</dbReference>
<keyword evidence="5" id="KW-1185">Reference proteome</keyword>
<keyword evidence="1" id="KW-0677">Repeat</keyword>
<sequence length="240" mass="27430">MEFQNPKLFVGGVSNEIDEATLRQHFSQYGEVEHAFIIHGKGIGFVTFTDPLMAKNALQEEHIILGTKVDVKPAKPRVEISNRKIFVGGLPSTITLEEFKEYFGSYGAITDAAIIYDKGSHKFRGFGFVTYDSEEAAEKVLQKNFHELNNKMVEVKRAEPKEKTKKNIEYHDVGTPAALPVPCGLYDVTAQPGFIPHGGSCRCHRCYYYNYYHDYYYCFFVLVPDEYQHSFGSYLSKWPH</sequence>
<evidence type="ECO:0000256" key="2">
    <source>
        <dbReference type="ARBA" id="ARBA00022884"/>
    </source>
</evidence>
<evidence type="ECO:0000256" key="1">
    <source>
        <dbReference type="ARBA" id="ARBA00022737"/>
    </source>
</evidence>
<feature type="domain" description="RRM" evidence="4">
    <location>
        <begin position="6"/>
        <end position="76"/>
    </location>
</feature>
<dbReference type="RefSeq" id="XP_022774115.1">
    <property type="nucleotide sequence ID" value="XM_022918380.1"/>
</dbReference>
<dbReference type="PANTHER" id="PTHR48032">
    <property type="entry name" value="RNA-BINDING PROTEIN MUSASHI HOMOLOG RBP6"/>
    <property type="match status" value="1"/>
</dbReference>
<dbReference type="PROSITE" id="PS50102">
    <property type="entry name" value="RRM"/>
    <property type="match status" value="2"/>
</dbReference>
<name>A0A6P6BAJ2_DURZI</name>
<dbReference type="InterPro" id="IPR000504">
    <property type="entry name" value="RRM_dom"/>
</dbReference>
<dbReference type="OrthoDB" id="1875751at2759"/>
<evidence type="ECO:0000313" key="6">
    <source>
        <dbReference type="RefSeq" id="XP_022774115.1"/>
    </source>
</evidence>